<dbReference type="RefSeq" id="WP_086043455.1">
    <property type="nucleotide sequence ID" value="NZ_CBCRZA010000008.1"/>
</dbReference>
<proteinExistence type="predicted"/>
<dbReference type="OrthoDB" id="1730007at2"/>
<dbReference type="Proteomes" id="UP000194154">
    <property type="component" value="Chromosome"/>
</dbReference>
<name>A0A1W7AEB8_9STAP</name>
<sequence length="237" mass="26037">MTVMNWNEPTSVEGGIFEKIEVSAPVTVTSSIEANEITIHKTGTLIVQGKVNAPFIRVSGILKIEDTLETEQLTIDSDAELIVNGDAITASIHNKGRLQTEGGLRSDKFDSAGVVVARGPINAEHFKSTGSLQLDNDLTAQETEIIVSEVSNIRYLNGGEVHVKAEREMLLFKDEESRLAVREIDGSLVTLENVVAELVRGDNVTIKNNCTIKSVEYTESYDYDESSDVHEFAKIKR</sequence>
<accession>A0A1W7AEB8</accession>
<gene>
    <name evidence="1" type="ORF">MCCS_23590</name>
</gene>
<evidence type="ECO:0008006" key="3">
    <source>
        <dbReference type="Google" id="ProtNLM"/>
    </source>
</evidence>
<keyword evidence="2" id="KW-1185">Reference proteome</keyword>
<dbReference type="KEGG" id="mcak:MCCS_23590"/>
<protein>
    <recommendedName>
        <fullName evidence="3">Polymer-forming cytoskeletal protein</fullName>
    </recommendedName>
</protein>
<dbReference type="GeneID" id="35296430"/>
<dbReference type="EMBL" id="CP021059">
    <property type="protein sequence ID" value="ARQ07938.1"/>
    <property type="molecule type" value="Genomic_DNA"/>
</dbReference>
<dbReference type="STRING" id="1855823.MCCS_23590"/>
<evidence type="ECO:0000313" key="1">
    <source>
        <dbReference type="EMBL" id="ARQ07938.1"/>
    </source>
</evidence>
<evidence type="ECO:0000313" key="2">
    <source>
        <dbReference type="Proteomes" id="UP000194154"/>
    </source>
</evidence>
<reference evidence="1 2" key="1">
    <citation type="journal article" date="2017" name="Int. J. Syst. Evol. Microbiol.">
        <title>Macrococcus canis sp. nov., a skin bacterium associated with infections in dogs.</title>
        <authorList>
            <person name="Gobeli Brawand S."/>
            <person name="Cotting K."/>
            <person name="Gomez-Sanz E."/>
            <person name="Collaud A."/>
            <person name="Thomann A."/>
            <person name="Brodard I."/>
            <person name="Rodriguez-Campos S."/>
            <person name="Strauss C."/>
            <person name="Perreten V."/>
        </authorList>
    </citation>
    <scope>NUCLEOTIDE SEQUENCE [LARGE SCALE GENOMIC DNA]</scope>
    <source>
        <strain evidence="1 2">KM45013</strain>
    </source>
</reference>
<dbReference type="AlphaFoldDB" id="A0A1W7AEB8"/>
<organism evidence="1 2">
    <name type="scientific">Macrococcoides canis</name>
    <dbReference type="NCBI Taxonomy" id="1855823"/>
    <lineage>
        <taxon>Bacteria</taxon>
        <taxon>Bacillati</taxon>
        <taxon>Bacillota</taxon>
        <taxon>Bacilli</taxon>
        <taxon>Bacillales</taxon>
        <taxon>Staphylococcaceae</taxon>
        <taxon>Macrococcoides</taxon>
    </lineage>
</organism>